<reference evidence="2" key="3">
    <citation type="submission" date="2022-06" db="UniProtKB">
        <authorList>
            <consortium name="EnsemblPlants"/>
        </authorList>
    </citation>
    <scope>IDENTIFICATION</scope>
</reference>
<sequence length="182" mass="21132">MMLSLHKGTVEKFDISGSKSYHDEFGRSMLMLSRRSPRSVRIELNSGPGYRIPSCLFSMGDLKLLYLQNCIISLPQVFQGFKRLTHLNLKKFSSTDLDIQTLVSFCPVLNYLKLAYFEGIYHLNVQAPKLKHLYVVGDFEDIIFMPPIWRGPFSFLITKVKHVIRIQLRFTRKAMSSSYWEA</sequence>
<dbReference type="Gene3D" id="3.80.10.10">
    <property type="entry name" value="Ribonuclease Inhibitor"/>
    <property type="match status" value="1"/>
</dbReference>
<dbReference type="EnsemblPlants" id="TuG1812G0300005569.01.T01">
    <property type="protein sequence ID" value="TuG1812G0300005569.01.T01.cds344227"/>
    <property type="gene ID" value="TuG1812G0300005569.01"/>
</dbReference>
<dbReference type="Gramene" id="TuG1812G0300005569.01.T01">
    <property type="protein sequence ID" value="TuG1812G0300005569.01.T01.cds344227"/>
    <property type="gene ID" value="TuG1812G0300005569.01"/>
</dbReference>
<dbReference type="Proteomes" id="UP000015106">
    <property type="component" value="Chromosome 3"/>
</dbReference>
<feature type="domain" description="F-box/LRR-repeat protein 15/At3g58940/PEG3-like LRR" evidence="1">
    <location>
        <begin position="49"/>
        <end position="137"/>
    </location>
</feature>
<accession>A0A8R7PY45</accession>
<dbReference type="AlphaFoldDB" id="A0A8R7PY45"/>
<name>A0A8R7PY45_TRIUA</name>
<reference evidence="2" key="2">
    <citation type="submission" date="2018-03" db="EMBL/GenBank/DDBJ databases">
        <title>The Triticum urartu genome reveals the dynamic nature of wheat genome evolution.</title>
        <authorList>
            <person name="Ling H."/>
            <person name="Ma B."/>
            <person name="Shi X."/>
            <person name="Liu H."/>
            <person name="Dong L."/>
            <person name="Sun H."/>
            <person name="Cao Y."/>
            <person name="Gao Q."/>
            <person name="Zheng S."/>
            <person name="Li Y."/>
            <person name="Yu Y."/>
            <person name="Du H."/>
            <person name="Qi M."/>
            <person name="Li Y."/>
            <person name="Yu H."/>
            <person name="Cui Y."/>
            <person name="Wang N."/>
            <person name="Chen C."/>
            <person name="Wu H."/>
            <person name="Zhao Y."/>
            <person name="Zhang J."/>
            <person name="Li Y."/>
            <person name="Zhou W."/>
            <person name="Zhang B."/>
            <person name="Hu W."/>
            <person name="Eijk M."/>
            <person name="Tang J."/>
            <person name="Witsenboer H."/>
            <person name="Zhao S."/>
            <person name="Li Z."/>
            <person name="Zhang A."/>
            <person name="Wang D."/>
            <person name="Liang C."/>
        </authorList>
    </citation>
    <scope>NUCLEOTIDE SEQUENCE [LARGE SCALE GENOMIC DNA]</scope>
    <source>
        <strain evidence="2">cv. G1812</strain>
    </source>
</reference>
<protein>
    <recommendedName>
        <fullName evidence="1">F-box/LRR-repeat protein 15/At3g58940/PEG3-like LRR domain-containing protein</fullName>
    </recommendedName>
</protein>
<organism evidence="2 3">
    <name type="scientific">Triticum urartu</name>
    <name type="common">Red wild einkorn</name>
    <name type="synonym">Crithodium urartu</name>
    <dbReference type="NCBI Taxonomy" id="4572"/>
    <lineage>
        <taxon>Eukaryota</taxon>
        <taxon>Viridiplantae</taxon>
        <taxon>Streptophyta</taxon>
        <taxon>Embryophyta</taxon>
        <taxon>Tracheophyta</taxon>
        <taxon>Spermatophyta</taxon>
        <taxon>Magnoliopsida</taxon>
        <taxon>Liliopsida</taxon>
        <taxon>Poales</taxon>
        <taxon>Poaceae</taxon>
        <taxon>BOP clade</taxon>
        <taxon>Pooideae</taxon>
        <taxon>Triticodae</taxon>
        <taxon>Triticeae</taxon>
        <taxon>Triticinae</taxon>
        <taxon>Triticum</taxon>
    </lineage>
</organism>
<dbReference type="InterPro" id="IPR055411">
    <property type="entry name" value="LRR_FXL15/At3g58940/PEG3-like"/>
</dbReference>
<dbReference type="Pfam" id="PF24758">
    <property type="entry name" value="LRR_At5g56370"/>
    <property type="match status" value="1"/>
</dbReference>
<evidence type="ECO:0000313" key="2">
    <source>
        <dbReference type="EnsemblPlants" id="TuG1812G0300005569.01.T01.cds344227"/>
    </source>
</evidence>
<evidence type="ECO:0000313" key="3">
    <source>
        <dbReference type="Proteomes" id="UP000015106"/>
    </source>
</evidence>
<evidence type="ECO:0000259" key="1">
    <source>
        <dbReference type="Pfam" id="PF24758"/>
    </source>
</evidence>
<reference evidence="3" key="1">
    <citation type="journal article" date="2013" name="Nature">
        <title>Draft genome of the wheat A-genome progenitor Triticum urartu.</title>
        <authorList>
            <person name="Ling H.Q."/>
            <person name="Zhao S."/>
            <person name="Liu D."/>
            <person name="Wang J."/>
            <person name="Sun H."/>
            <person name="Zhang C."/>
            <person name="Fan H."/>
            <person name="Li D."/>
            <person name="Dong L."/>
            <person name="Tao Y."/>
            <person name="Gao C."/>
            <person name="Wu H."/>
            <person name="Li Y."/>
            <person name="Cui Y."/>
            <person name="Guo X."/>
            <person name="Zheng S."/>
            <person name="Wang B."/>
            <person name="Yu K."/>
            <person name="Liang Q."/>
            <person name="Yang W."/>
            <person name="Lou X."/>
            <person name="Chen J."/>
            <person name="Feng M."/>
            <person name="Jian J."/>
            <person name="Zhang X."/>
            <person name="Luo G."/>
            <person name="Jiang Y."/>
            <person name="Liu J."/>
            <person name="Wang Z."/>
            <person name="Sha Y."/>
            <person name="Zhang B."/>
            <person name="Wu H."/>
            <person name="Tang D."/>
            <person name="Shen Q."/>
            <person name="Xue P."/>
            <person name="Zou S."/>
            <person name="Wang X."/>
            <person name="Liu X."/>
            <person name="Wang F."/>
            <person name="Yang Y."/>
            <person name="An X."/>
            <person name="Dong Z."/>
            <person name="Zhang K."/>
            <person name="Zhang X."/>
            <person name="Luo M.C."/>
            <person name="Dvorak J."/>
            <person name="Tong Y."/>
            <person name="Wang J."/>
            <person name="Yang H."/>
            <person name="Li Z."/>
            <person name="Wang D."/>
            <person name="Zhang A."/>
            <person name="Wang J."/>
        </authorList>
    </citation>
    <scope>NUCLEOTIDE SEQUENCE</scope>
    <source>
        <strain evidence="3">cv. G1812</strain>
    </source>
</reference>
<proteinExistence type="predicted"/>
<keyword evidence="3" id="KW-1185">Reference proteome</keyword>
<dbReference type="PANTHER" id="PTHR31639:SF232">
    <property type="entry name" value="F-BOX DOMAIN-CONTAINING PROTEIN"/>
    <property type="match status" value="1"/>
</dbReference>
<dbReference type="SUPFAM" id="SSF52047">
    <property type="entry name" value="RNI-like"/>
    <property type="match status" value="1"/>
</dbReference>
<dbReference type="PANTHER" id="PTHR31639">
    <property type="entry name" value="F-BOX PROTEIN-LIKE"/>
    <property type="match status" value="1"/>
</dbReference>
<dbReference type="InterPro" id="IPR032675">
    <property type="entry name" value="LRR_dom_sf"/>
</dbReference>